<feature type="transmembrane region" description="Helical" evidence="1">
    <location>
        <begin position="157"/>
        <end position="177"/>
    </location>
</feature>
<dbReference type="EMBL" id="WMLF01000248">
    <property type="protein sequence ID" value="MBB1245203.1"/>
    <property type="molecule type" value="Genomic_DNA"/>
</dbReference>
<accession>A0ABR6EJ69</accession>
<keyword evidence="1" id="KW-0812">Transmembrane</keyword>
<reference evidence="3" key="1">
    <citation type="journal article" date="2020" name="Syst. Appl. Microbiol.">
        <title>Streptomyces alkaliterrae sp. nov., isolated from an alkaline soil, and emended descriptions of Streptomyces alkaliphilus, Streptomyces calidiresistens and Streptomyces durbertensis.</title>
        <authorList>
            <person name="Swiecimska M."/>
            <person name="Golinska P."/>
            <person name="Nouioui I."/>
            <person name="Wypij M."/>
            <person name="Rai M."/>
            <person name="Sangal V."/>
            <person name="Goodfellow M."/>
        </authorList>
    </citation>
    <scope>NUCLEOTIDE SEQUENCE [LARGE SCALE GENOMIC DNA]</scope>
    <source>
        <strain evidence="3">DSM 104538</strain>
    </source>
</reference>
<keyword evidence="3" id="KW-1185">Reference proteome</keyword>
<proteinExistence type="predicted"/>
<comment type="caution">
    <text evidence="2">The sequence shown here is derived from an EMBL/GenBank/DDBJ whole genome shotgun (WGS) entry which is preliminary data.</text>
</comment>
<feature type="transmembrane region" description="Helical" evidence="1">
    <location>
        <begin position="122"/>
        <end position="145"/>
    </location>
</feature>
<dbReference type="Proteomes" id="UP000766698">
    <property type="component" value="Unassembled WGS sequence"/>
</dbReference>
<keyword evidence="1" id="KW-0472">Membrane</keyword>
<name>A0ABR6EJ69_9ACTN</name>
<evidence type="ECO:0000313" key="3">
    <source>
        <dbReference type="Proteomes" id="UP000766698"/>
    </source>
</evidence>
<organism evidence="2 3">
    <name type="scientific">Streptomyces durbertensis</name>
    <dbReference type="NCBI Taxonomy" id="2448886"/>
    <lineage>
        <taxon>Bacteria</taxon>
        <taxon>Bacillati</taxon>
        <taxon>Actinomycetota</taxon>
        <taxon>Actinomycetes</taxon>
        <taxon>Kitasatosporales</taxon>
        <taxon>Streptomycetaceae</taxon>
        <taxon>Streptomyces</taxon>
    </lineage>
</organism>
<sequence>MPSGTDFGSPAKATFLAVVGALFGLALLGGGGYQLVQAVGLTGERGSLTVDKCTVLGTRTKSTVCQGTFLPDGAISGGTRVTMDSGPFGKVHSPGAQAPVTRVGVDEVKPVGWRPSAYATGFAAFGLLLLGTAGGCAAGAWLGAAKPDFQQTLPGRTGRALVISSLVIGAACAYVIWIT</sequence>
<evidence type="ECO:0000313" key="2">
    <source>
        <dbReference type="EMBL" id="MBB1245203.1"/>
    </source>
</evidence>
<dbReference type="RefSeq" id="WP_182856528.1">
    <property type="nucleotide sequence ID" value="NZ_WMLF01000248.1"/>
</dbReference>
<protein>
    <submittedName>
        <fullName evidence="2">Uncharacterized protein</fullName>
    </submittedName>
</protein>
<evidence type="ECO:0000256" key="1">
    <source>
        <dbReference type="SAM" id="Phobius"/>
    </source>
</evidence>
<keyword evidence="1" id="KW-1133">Transmembrane helix</keyword>
<gene>
    <name evidence="2" type="ORF">GL263_16720</name>
</gene>